<reference evidence="11" key="1">
    <citation type="submission" date="2020-07" db="EMBL/GenBank/DDBJ databases">
        <title>Vallitalea pronyensis genome.</title>
        <authorList>
            <person name="Postec A."/>
        </authorList>
    </citation>
    <scope>NUCLEOTIDE SEQUENCE</scope>
    <source>
        <strain evidence="11">FatNI3</strain>
    </source>
</reference>
<comment type="pathway">
    <text evidence="1">Amino-acid biosynthesis; L-isoleucine biosynthesis; 2-oxobutanoate from pyruvate: step 1/3.</text>
</comment>
<evidence type="ECO:0000256" key="1">
    <source>
        <dbReference type="ARBA" id="ARBA00004743"/>
    </source>
</evidence>
<dbReference type="InterPro" id="IPR054691">
    <property type="entry name" value="LeuA/HCS_post-cat"/>
</dbReference>
<dbReference type="Gene3D" id="3.20.20.70">
    <property type="entry name" value="Aldolase class I"/>
    <property type="match status" value="1"/>
</dbReference>
<dbReference type="Gene3D" id="3.30.160.270">
    <property type="match status" value="1"/>
</dbReference>
<organism evidence="11 12">
    <name type="scientific">Vallitalea pronyensis</name>
    <dbReference type="NCBI Taxonomy" id="1348613"/>
    <lineage>
        <taxon>Bacteria</taxon>
        <taxon>Bacillati</taxon>
        <taxon>Bacillota</taxon>
        <taxon>Clostridia</taxon>
        <taxon>Lachnospirales</taxon>
        <taxon>Vallitaleaceae</taxon>
        <taxon>Vallitalea</taxon>
    </lineage>
</organism>
<evidence type="ECO:0000313" key="11">
    <source>
        <dbReference type="EMBL" id="QUI23961.1"/>
    </source>
</evidence>
<dbReference type="InterPro" id="IPR005675">
    <property type="entry name" value="Citramal_synthase"/>
</dbReference>
<dbReference type="Pfam" id="PF22617">
    <property type="entry name" value="HCS_D2"/>
    <property type="match status" value="1"/>
</dbReference>
<dbReference type="InterPro" id="IPR013785">
    <property type="entry name" value="Aldolase_TIM"/>
</dbReference>
<dbReference type="RefSeq" id="WP_212694651.1">
    <property type="nucleotide sequence ID" value="NZ_CP058649.1"/>
</dbReference>
<evidence type="ECO:0000256" key="7">
    <source>
        <dbReference type="ARBA" id="ARBA00048263"/>
    </source>
</evidence>
<dbReference type="Pfam" id="PF08502">
    <property type="entry name" value="LeuA_dimer"/>
    <property type="match status" value="1"/>
</dbReference>
<protein>
    <recommendedName>
        <fullName evidence="8">Citramalate synthase</fullName>
        <ecNumber evidence="8">2.3.3.21</ecNumber>
    </recommendedName>
</protein>
<comment type="similarity">
    <text evidence="2 9">Belongs to the alpha-IPM synthase/homocitrate synthase family.</text>
</comment>
<dbReference type="GO" id="GO:0043714">
    <property type="term" value="F:(R)-citramalate synthase activity"/>
    <property type="evidence" value="ECO:0007669"/>
    <property type="project" value="UniProtKB-UniRule"/>
</dbReference>
<dbReference type="InterPro" id="IPR036230">
    <property type="entry name" value="LeuA_allosteric_dom_sf"/>
</dbReference>
<dbReference type="InterPro" id="IPR002034">
    <property type="entry name" value="AIPM/Hcit_synth_CS"/>
</dbReference>
<dbReference type="Proteomes" id="UP000683246">
    <property type="component" value="Chromosome"/>
</dbReference>
<dbReference type="Gene3D" id="1.10.238.260">
    <property type="match status" value="1"/>
</dbReference>
<comment type="catalytic activity">
    <reaction evidence="7">
        <text>pyruvate + acetyl-CoA + H2O = (3R)-citramalate + CoA + H(+)</text>
        <dbReference type="Rhea" id="RHEA:19045"/>
        <dbReference type="ChEBI" id="CHEBI:15361"/>
        <dbReference type="ChEBI" id="CHEBI:15377"/>
        <dbReference type="ChEBI" id="CHEBI:15378"/>
        <dbReference type="ChEBI" id="CHEBI:30934"/>
        <dbReference type="ChEBI" id="CHEBI:57287"/>
        <dbReference type="ChEBI" id="CHEBI:57288"/>
        <dbReference type="EC" id="2.3.3.21"/>
    </reaction>
</comment>
<keyword evidence="12" id="KW-1185">Reference proteome</keyword>
<dbReference type="EC" id="2.3.3.21" evidence="8"/>
<dbReference type="GO" id="GO:0003852">
    <property type="term" value="F:2-isopropylmalate synthase activity"/>
    <property type="evidence" value="ECO:0007669"/>
    <property type="project" value="InterPro"/>
</dbReference>
<evidence type="ECO:0000256" key="5">
    <source>
        <dbReference type="ARBA" id="ARBA00022679"/>
    </source>
</evidence>
<keyword evidence="6" id="KW-0100">Branched-chain amino acid biosynthesis</keyword>
<dbReference type="GO" id="GO:0009097">
    <property type="term" value="P:isoleucine biosynthetic process"/>
    <property type="evidence" value="ECO:0007669"/>
    <property type="project" value="UniProtKB-UniRule"/>
</dbReference>
<dbReference type="SUPFAM" id="SSF51569">
    <property type="entry name" value="Aldolase"/>
    <property type="match status" value="1"/>
</dbReference>
<dbReference type="PANTHER" id="PTHR43538:SF1">
    <property type="entry name" value="(R)-CITRAMALATE SYNTHASE"/>
    <property type="match status" value="1"/>
</dbReference>
<evidence type="ECO:0000256" key="6">
    <source>
        <dbReference type="ARBA" id="ARBA00023304"/>
    </source>
</evidence>
<evidence type="ECO:0000259" key="10">
    <source>
        <dbReference type="PROSITE" id="PS50991"/>
    </source>
</evidence>
<dbReference type="PROSITE" id="PS00815">
    <property type="entry name" value="AIPM_HOMOCIT_SYNTH_1"/>
    <property type="match status" value="1"/>
</dbReference>
<dbReference type="InterPro" id="IPR000891">
    <property type="entry name" value="PYR_CT"/>
</dbReference>
<sequence length="530" mass="58720">MGNNVYIYDSTLRDGAQAEGISFSVEDKIKIVKALDELGVSYIEAGNPGSNPKDLEFFDRVQTLTLKHAKLTAFGSTRRRDIAPEDDANVKSLLLARTPVVAIFGKSWDFHVTDIIHTSLEENLKMIEETIQFFKSHNKEVVFDAEHFFDGYKANPDYALKSLQAAVDGGADSLVLCDTNGGCMPGDMEEITKVVMSEFQQDIGIHCHNDGGMAVANSIISVIAGVKQVQGTYIGFGERCGNANLTTIIANLQIKNDYTCIPDENLELLTSTARQVAEIANVPLDDKEPYVGRAAFTHKGGMHIDGVNKSSKSFEHIDPERVGNERRFLMSEVAGRSTILKKIQKVAPHVQKDSQETIQIMDRLKELEHEGYQFEGAESTFELIIRKNLGKYKPFFELENFKIIGEKPNLDEEFSAYAMVKVKVDGNVKMTAAEGDGPVNALDKALREALEMFYPELAAVHLTDYKVRVLDTKEATAAKVRVLITSTDGKDQWSTVGVSTDIIDASLIALIDAIEVKLIRELEKKIKAFI</sequence>
<dbReference type="PROSITE" id="PS00816">
    <property type="entry name" value="AIPM_HOMOCIT_SYNTH_2"/>
    <property type="match status" value="1"/>
</dbReference>
<evidence type="ECO:0000256" key="9">
    <source>
        <dbReference type="RuleBase" id="RU003523"/>
    </source>
</evidence>
<keyword evidence="4" id="KW-0412">Isoleucine biosynthesis</keyword>
<evidence type="ECO:0000256" key="2">
    <source>
        <dbReference type="ARBA" id="ARBA00006154"/>
    </source>
</evidence>
<dbReference type="PANTHER" id="PTHR43538">
    <property type="entry name" value="ALPHA-IPM SYNTHASE/HOMOCITRATE SYNTHASE"/>
    <property type="match status" value="1"/>
</dbReference>
<dbReference type="SUPFAM" id="SSF110921">
    <property type="entry name" value="2-isopropylmalate synthase LeuA, allosteric (dimerisation) domain"/>
    <property type="match status" value="1"/>
</dbReference>
<dbReference type="SMART" id="SM00917">
    <property type="entry name" value="LeuA_dimer"/>
    <property type="match status" value="1"/>
</dbReference>
<accession>A0A8J8MM06</accession>
<dbReference type="InterPro" id="IPR013709">
    <property type="entry name" value="2-isopropylmalate_synth_dimer"/>
</dbReference>
<dbReference type="PROSITE" id="PS50991">
    <property type="entry name" value="PYR_CT"/>
    <property type="match status" value="1"/>
</dbReference>
<dbReference type="AlphaFoldDB" id="A0A8J8MM06"/>
<keyword evidence="5 9" id="KW-0808">Transferase</keyword>
<dbReference type="UniPathway" id="UPA00047">
    <property type="reaction ID" value="UER00066"/>
</dbReference>
<dbReference type="GO" id="GO:0009098">
    <property type="term" value="P:L-leucine biosynthetic process"/>
    <property type="evidence" value="ECO:0007669"/>
    <property type="project" value="InterPro"/>
</dbReference>
<gene>
    <name evidence="11" type="ORF">HZI73_17405</name>
</gene>
<dbReference type="KEGG" id="vpy:HZI73_17405"/>
<dbReference type="EMBL" id="CP058649">
    <property type="protein sequence ID" value="QUI23961.1"/>
    <property type="molecule type" value="Genomic_DNA"/>
</dbReference>
<evidence type="ECO:0000256" key="3">
    <source>
        <dbReference type="ARBA" id="ARBA00022605"/>
    </source>
</evidence>
<dbReference type="NCBIfam" id="TIGR00977">
    <property type="entry name" value="citramal_synth"/>
    <property type="match status" value="1"/>
</dbReference>
<dbReference type="Pfam" id="PF00682">
    <property type="entry name" value="HMGL-like"/>
    <property type="match status" value="1"/>
</dbReference>
<feature type="domain" description="Pyruvate carboxyltransferase" evidence="10">
    <location>
        <begin position="5"/>
        <end position="267"/>
    </location>
</feature>
<keyword evidence="3" id="KW-0028">Amino-acid biosynthesis</keyword>
<proteinExistence type="inferred from homology"/>
<evidence type="ECO:0000256" key="8">
    <source>
        <dbReference type="NCBIfam" id="TIGR00977"/>
    </source>
</evidence>
<evidence type="ECO:0000256" key="4">
    <source>
        <dbReference type="ARBA" id="ARBA00022624"/>
    </source>
</evidence>
<dbReference type="CDD" id="cd07941">
    <property type="entry name" value="DRE_TIM_LeuA3"/>
    <property type="match status" value="1"/>
</dbReference>
<name>A0A8J8MM06_9FIRM</name>
<evidence type="ECO:0000313" key="12">
    <source>
        <dbReference type="Proteomes" id="UP000683246"/>
    </source>
</evidence>